<gene>
    <name evidence="7" type="ORF">ACFPRH_12430</name>
</gene>
<comment type="caution">
    <text evidence="7">The sequence shown here is derived from an EMBL/GenBank/DDBJ whole genome shotgun (WGS) entry which is preliminary data.</text>
</comment>
<evidence type="ECO:0000256" key="1">
    <source>
        <dbReference type="ARBA" id="ARBA00023015"/>
    </source>
</evidence>
<organism evidence="7 8">
    <name type="scientific">Streptomyces amakusaensis</name>
    <dbReference type="NCBI Taxonomy" id="67271"/>
    <lineage>
        <taxon>Bacteria</taxon>
        <taxon>Bacillati</taxon>
        <taxon>Actinomycetota</taxon>
        <taxon>Actinomycetes</taxon>
        <taxon>Kitasatosporales</taxon>
        <taxon>Streptomycetaceae</taxon>
        <taxon>Streptomyces</taxon>
    </lineage>
</organism>
<keyword evidence="1" id="KW-0805">Transcription regulation</keyword>
<accession>A0ABW0AFJ0</accession>
<dbReference type="InterPro" id="IPR050109">
    <property type="entry name" value="HTH-type_TetR-like_transc_reg"/>
</dbReference>
<feature type="compositionally biased region" description="Pro residues" evidence="5">
    <location>
        <begin position="89"/>
        <end position="98"/>
    </location>
</feature>
<evidence type="ECO:0000256" key="4">
    <source>
        <dbReference type="PROSITE-ProRule" id="PRU00335"/>
    </source>
</evidence>
<dbReference type="Pfam" id="PF00440">
    <property type="entry name" value="TetR_N"/>
    <property type="match status" value="1"/>
</dbReference>
<dbReference type="PRINTS" id="PR00455">
    <property type="entry name" value="HTHTETR"/>
</dbReference>
<dbReference type="RefSeq" id="WP_344478090.1">
    <property type="nucleotide sequence ID" value="NZ_BAAASB010000009.1"/>
</dbReference>
<dbReference type="PANTHER" id="PTHR30055">
    <property type="entry name" value="HTH-TYPE TRANSCRIPTIONAL REGULATOR RUTR"/>
    <property type="match status" value="1"/>
</dbReference>
<protein>
    <submittedName>
        <fullName evidence="7">TetR/AcrR family transcriptional regulator</fullName>
    </submittedName>
</protein>
<proteinExistence type="predicted"/>
<keyword evidence="8" id="KW-1185">Reference proteome</keyword>
<feature type="region of interest" description="Disordered" evidence="5">
    <location>
        <begin position="84"/>
        <end position="113"/>
    </location>
</feature>
<dbReference type="Gene3D" id="1.10.357.10">
    <property type="entry name" value="Tetracycline Repressor, domain 2"/>
    <property type="match status" value="1"/>
</dbReference>
<evidence type="ECO:0000259" key="6">
    <source>
        <dbReference type="PROSITE" id="PS50977"/>
    </source>
</evidence>
<evidence type="ECO:0000313" key="7">
    <source>
        <dbReference type="EMBL" id="MFC5152545.1"/>
    </source>
</evidence>
<feature type="region of interest" description="Disordered" evidence="5">
    <location>
        <begin position="1"/>
        <end position="23"/>
    </location>
</feature>
<dbReference type="InterPro" id="IPR001647">
    <property type="entry name" value="HTH_TetR"/>
</dbReference>
<keyword evidence="2 4" id="KW-0238">DNA-binding</keyword>
<feature type="DNA-binding region" description="H-T-H motif" evidence="4">
    <location>
        <begin position="44"/>
        <end position="63"/>
    </location>
</feature>
<dbReference type="InterPro" id="IPR009057">
    <property type="entry name" value="Homeodomain-like_sf"/>
</dbReference>
<name>A0ABW0AFJ0_9ACTN</name>
<evidence type="ECO:0000313" key="8">
    <source>
        <dbReference type="Proteomes" id="UP001596160"/>
    </source>
</evidence>
<feature type="region of interest" description="Disordered" evidence="5">
    <location>
        <begin position="209"/>
        <end position="232"/>
    </location>
</feature>
<dbReference type="PANTHER" id="PTHR30055:SF234">
    <property type="entry name" value="HTH-TYPE TRANSCRIPTIONAL REGULATOR BETI"/>
    <property type="match status" value="1"/>
</dbReference>
<evidence type="ECO:0000256" key="5">
    <source>
        <dbReference type="SAM" id="MobiDB-lite"/>
    </source>
</evidence>
<dbReference type="SUPFAM" id="SSF46689">
    <property type="entry name" value="Homeodomain-like"/>
    <property type="match status" value="1"/>
</dbReference>
<keyword evidence="3" id="KW-0804">Transcription</keyword>
<dbReference type="PROSITE" id="PS50977">
    <property type="entry name" value="HTH_TETR_2"/>
    <property type="match status" value="1"/>
</dbReference>
<dbReference type="EMBL" id="JBHSKP010000006">
    <property type="protein sequence ID" value="MFC5152545.1"/>
    <property type="molecule type" value="Genomic_DNA"/>
</dbReference>
<reference evidence="8" key="1">
    <citation type="journal article" date="2019" name="Int. J. Syst. Evol. Microbiol.">
        <title>The Global Catalogue of Microorganisms (GCM) 10K type strain sequencing project: providing services to taxonomists for standard genome sequencing and annotation.</title>
        <authorList>
            <consortium name="The Broad Institute Genomics Platform"/>
            <consortium name="The Broad Institute Genome Sequencing Center for Infectious Disease"/>
            <person name="Wu L."/>
            <person name="Ma J."/>
        </authorList>
    </citation>
    <scope>NUCLEOTIDE SEQUENCE [LARGE SCALE GENOMIC DNA]</scope>
    <source>
        <strain evidence="8">PCU 266</strain>
    </source>
</reference>
<dbReference type="Proteomes" id="UP001596160">
    <property type="component" value="Unassembled WGS sequence"/>
</dbReference>
<evidence type="ECO:0000256" key="2">
    <source>
        <dbReference type="ARBA" id="ARBA00023125"/>
    </source>
</evidence>
<evidence type="ECO:0000256" key="3">
    <source>
        <dbReference type="ARBA" id="ARBA00023163"/>
    </source>
</evidence>
<sequence>MERSHSTPAPRVRRSRAERKRETRDALTVAALMAFARDGYHGASLEGIANEAGFSKGAVYSNFGGKAELFLAVMDHNLETLRGEDWDPFAPPAGPPGPAAAAHDGGGGDGDGDAAEMVRGFGLAMLEFIATAARDETLTSLLRARVQVMLDAYARVASETRPPGENLPVVDVAQLMAALDQGVSVLALSGISTVDTTLLRTGLRRLVSPATAATEPSPERSGHASPLPDVERVGRLIRGAADS</sequence>
<feature type="domain" description="HTH tetR-type" evidence="6">
    <location>
        <begin position="21"/>
        <end position="81"/>
    </location>
</feature>